<protein>
    <submittedName>
        <fullName evidence="3">Heterokaryon incompatibility protein-domain-containing protein</fullName>
    </submittedName>
</protein>
<proteinExistence type="predicted"/>
<feature type="domain" description="Heterokaryon incompatibility" evidence="2">
    <location>
        <begin position="150"/>
        <end position="305"/>
    </location>
</feature>
<organism evidence="3 4">
    <name type="scientific">Immersiella caudata</name>
    <dbReference type="NCBI Taxonomy" id="314043"/>
    <lineage>
        <taxon>Eukaryota</taxon>
        <taxon>Fungi</taxon>
        <taxon>Dikarya</taxon>
        <taxon>Ascomycota</taxon>
        <taxon>Pezizomycotina</taxon>
        <taxon>Sordariomycetes</taxon>
        <taxon>Sordariomycetidae</taxon>
        <taxon>Sordariales</taxon>
        <taxon>Lasiosphaeriaceae</taxon>
        <taxon>Immersiella</taxon>
    </lineage>
</organism>
<feature type="compositionally biased region" description="Polar residues" evidence="1">
    <location>
        <begin position="84"/>
        <end position="106"/>
    </location>
</feature>
<sequence length="442" mass="49313">MQPQVDPQGGSRWHFQWCSTPDVFVNDEGIILCRACNRSPNVTEAISRRSRQGATLSLAPGNQLAGAYNLWWPPSVPYTANNGDAVSNNKGTTGKDTNSTGPSRNQHYPAYPHRLDSTEFRLLCLSATPEREAPLHLTLETHRDERHPDYEAVSYTWGGENDDASLCCPVYVGPCWDLLLQSNNCSAMLRFLRPFEPQGRRLIWVDALCINQDDSSEKGVQVAKMGFIYKSARRVVVYLGEDVVTIAPGQYPVRRRLEDAILPQAASSTRTNNTNNQDLAMGSTRVNLDRILQRRYFSRVWVVQELLLASQVTIQVGDLELRLDATTSESILQQHPDYAWSDSPAPWLRLACRGKLLGFNIIQLMALTATSKASDPRDKMYGLVGLLDKGSDRQPLLPDYSLSSIQVGIGVTAHCLLDLKFCEVLRMNPRAPPNSGLPSWMP</sequence>
<dbReference type="EMBL" id="JAULSU010000003">
    <property type="protein sequence ID" value="KAK0622527.1"/>
    <property type="molecule type" value="Genomic_DNA"/>
</dbReference>
<evidence type="ECO:0000313" key="3">
    <source>
        <dbReference type="EMBL" id="KAK0622527.1"/>
    </source>
</evidence>
<dbReference type="Pfam" id="PF06985">
    <property type="entry name" value="HET"/>
    <property type="match status" value="1"/>
</dbReference>
<keyword evidence="4" id="KW-1185">Reference proteome</keyword>
<feature type="region of interest" description="Disordered" evidence="1">
    <location>
        <begin position="84"/>
        <end position="110"/>
    </location>
</feature>
<evidence type="ECO:0000259" key="2">
    <source>
        <dbReference type="Pfam" id="PF06985"/>
    </source>
</evidence>
<feature type="non-terminal residue" evidence="3">
    <location>
        <position position="442"/>
    </location>
</feature>
<evidence type="ECO:0000313" key="4">
    <source>
        <dbReference type="Proteomes" id="UP001175000"/>
    </source>
</evidence>
<dbReference type="Proteomes" id="UP001175000">
    <property type="component" value="Unassembled WGS sequence"/>
</dbReference>
<reference evidence="3" key="1">
    <citation type="submission" date="2023-06" db="EMBL/GenBank/DDBJ databases">
        <title>Genome-scale phylogeny and comparative genomics of the fungal order Sordariales.</title>
        <authorList>
            <consortium name="Lawrence Berkeley National Laboratory"/>
            <person name="Hensen N."/>
            <person name="Bonometti L."/>
            <person name="Westerberg I."/>
            <person name="Brannstrom I.O."/>
            <person name="Guillou S."/>
            <person name="Cros-Aarteil S."/>
            <person name="Calhoun S."/>
            <person name="Haridas S."/>
            <person name="Kuo A."/>
            <person name="Mondo S."/>
            <person name="Pangilinan J."/>
            <person name="Riley R."/>
            <person name="Labutti K."/>
            <person name="Andreopoulos B."/>
            <person name="Lipzen A."/>
            <person name="Chen C."/>
            <person name="Yanf M."/>
            <person name="Daum C."/>
            <person name="Ng V."/>
            <person name="Clum A."/>
            <person name="Steindorff A."/>
            <person name="Ohm R."/>
            <person name="Martin F."/>
            <person name="Silar P."/>
            <person name="Natvig D."/>
            <person name="Lalanne C."/>
            <person name="Gautier V."/>
            <person name="Ament-Velasquez S.L."/>
            <person name="Kruys A."/>
            <person name="Hutchinson M.I."/>
            <person name="Powell A.J."/>
            <person name="Barry K."/>
            <person name="Miller A.N."/>
            <person name="Grigoriev I.V."/>
            <person name="Debuchy R."/>
            <person name="Gladieux P."/>
            <person name="Thoren M.H."/>
            <person name="Johannesson H."/>
        </authorList>
    </citation>
    <scope>NUCLEOTIDE SEQUENCE</scope>
    <source>
        <strain evidence="3">CBS 606.72</strain>
    </source>
</reference>
<gene>
    <name evidence="3" type="ORF">B0T14DRAFT_426111</name>
</gene>
<dbReference type="AlphaFoldDB" id="A0AA39WW75"/>
<dbReference type="PANTHER" id="PTHR24148:SF81">
    <property type="entry name" value="HETEROKARYON INCOMPATIBILITY DOMAIN-CONTAINING PROTEIN"/>
    <property type="match status" value="1"/>
</dbReference>
<name>A0AA39WW75_9PEZI</name>
<dbReference type="InterPro" id="IPR052895">
    <property type="entry name" value="HetReg/Transcr_Mod"/>
</dbReference>
<dbReference type="PANTHER" id="PTHR24148">
    <property type="entry name" value="ANKYRIN REPEAT DOMAIN-CONTAINING PROTEIN 39 HOMOLOG-RELATED"/>
    <property type="match status" value="1"/>
</dbReference>
<comment type="caution">
    <text evidence="3">The sequence shown here is derived from an EMBL/GenBank/DDBJ whole genome shotgun (WGS) entry which is preliminary data.</text>
</comment>
<accession>A0AA39WW75</accession>
<dbReference type="InterPro" id="IPR010730">
    <property type="entry name" value="HET"/>
</dbReference>
<evidence type="ECO:0000256" key="1">
    <source>
        <dbReference type="SAM" id="MobiDB-lite"/>
    </source>
</evidence>